<name>A0A1G1WQH2_9BACT</name>
<keyword evidence="11 12" id="KW-0030">Aminoacyl-tRNA synthetase</keyword>
<keyword evidence="6 12" id="KW-0479">Metal-binding</keyword>
<keyword evidence="5 12" id="KW-0436">Ligase</keyword>
<evidence type="ECO:0000256" key="4">
    <source>
        <dbReference type="ARBA" id="ARBA00022490"/>
    </source>
</evidence>
<evidence type="ECO:0000256" key="12">
    <source>
        <dbReference type="HAMAP-Rule" id="MF_00041"/>
    </source>
</evidence>
<evidence type="ECO:0000256" key="5">
    <source>
        <dbReference type="ARBA" id="ARBA00022598"/>
    </source>
</evidence>
<dbReference type="InterPro" id="IPR015273">
    <property type="entry name" value="Cys-tRNA-synt_Ia_DALR"/>
</dbReference>
<keyword evidence="9 12" id="KW-0067">ATP-binding</keyword>
<dbReference type="InterPro" id="IPR032678">
    <property type="entry name" value="tRNA-synt_1_cat_dom"/>
</dbReference>
<dbReference type="Pfam" id="PF01406">
    <property type="entry name" value="tRNA-synt_1e"/>
    <property type="match status" value="1"/>
</dbReference>
<dbReference type="EC" id="6.1.1.16" evidence="12"/>
<feature type="binding site" evidence="12">
    <location>
        <position position="254"/>
    </location>
    <ligand>
        <name>Zn(2+)</name>
        <dbReference type="ChEBI" id="CHEBI:29105"/>
    </ligand>
</feature>
<dbReference type="Pfam" id="PF09190">
    <property type="entry name" value="DALR_2"/>
    <property type="match status" value="1"/>
</dbReference>
<dbReference type="Proteomes" id="UP000178068">
    <property type="component" value="Unassembled WGS sequence"/>
</dbReference>
<feature type="domain" description="Cysteinyl-tRNA synthetase class Ia DALR" evidence="13">
    <location>
        <begin position="356"/>
        <end position="406"/>
    </location>
</feature>
<evidence type="ECO:0000256" key="2">
    <source>
        <dbReference type="ARBA" id="ARBA00005594"/>
    </source>
</evidence>
<evidence type="ECO:0000256" key="8">
    <source>
        <dbReference type="ARBA" id="ARBA00022833"/>
    </source>
</evidence>
<dbReference type="EMBL" id="MHCZ01000017">
    <property type="protein sequence ID" value="OGY29959.1"/>
    <property type="molecule type" value="Genomic_DNA"/>
</dbReference>
<dbReference type="InterPro" id="IPR014729">
    <property type="entry name" value="Rossmann-like_a/b/a_fold"/>
</dbReference>
<dbReference type="InterPro" id="IPR024909">
    <property type="entry name" value="Cys-tRNA/MSH_ligase"/>
</dbReference>
<dbReference type="HAMAP" id="MF_00041">
    <property type="entry name" value="Cys_tRNA_synth"/>
    <property type="match status" value="1"/>
</dbReference>
<dbReference type="NCBIfam" id="TIGR00435">
    <property type="entry name" value="cysS"/>
    <property type="match status" value="1"/>
</dbReference>
<dbReference type="PANTHER" id="PTHR10890:SF3">
    <property type="entry name" value="CYSTEINE--TRNA LIGASE, CYTOPLASMIC"/>
    <property type="match status" value="1"/>
</dbReference>
<keyword evidence="4 12" id="KW-0963">Cytoplasm</keyword>
<evidence type="ECO:0000256" key="1">
    <source>
        <dbReference type="ARBA" id="ARBA00004496"/>
    </source>
</evidence>
<keyword evidence="8 12" id="KW-0862">Zinc</keyword>
<feature type="binding site" evidence="12">
    <location>
        <position position="250"/>
    </location>
    <ligand>
        <name>Zn(2+)</name>
        <dbReference type="ChEBI" id="CHEBI:29105"/>
    </ligand>
</feature>
<dbReference type="CDD" id="cd00672">
    <property type="entry name" value="CysRS_core"/>
    <property type="match status" value="1"/>
</dbReference>
<dbReference type="SUPFAM" id="SSF47323">
    <property type="entry name" value="Anticodon-binding domain of a subclass of class I aminoacyl-tRNA synthetases"/>
    <property type="match status" value="1"/>
</dbReference>
<dbReference type="SUPFAM" id="SSF52374">
    <property type="entry name" value="Nucleotidylyl transferase"/>
    <property type="match status" value="1"/>
</dbReference>
<evidence type="ECO:0000256" key="10">
    <source>
        <dbReference type="ARBA" id="ARBA00022917"/>
    </source>
</evidence>
<evidence type="ECO:0000256" key="9">
    <source>
        <dbReference type="ARBA" id="ARBA00022840"/>
    </source>
</evidence>
<keyword evidence="7 12" id="KW-0547">Nucleotide-binding</keyword>
<dbReference type="Gene3D" id="1.20.120.640">
    <property type="entry name" value="Anticodon-binding domain of a subclass of class I aminoacyl-tRNA synthetases"/>
    <property type="match status" value="1"/>
</dbReference>
<evidence type="ECO:0000256" key="3">
    <source>
        <dbReference type="ARBA" id="ARBA00011245"/>
    </source>
</evidence>
<dbReference type="GO" id="GO:0006423">
    <property type="term" value="P:cysteinyl-tRNA aminoacylation"/>
    <property type="evidence" value="ECO:0007669"/>
    <property type="project" value="UniProtKB-UniRule"/>
</dbReference>
<evidence type="ECO:0000256" key="6">
    <source>
        <dbReference type="ARBA" id="ARBA00022723"/>
    </source>
</evidence>
<comment type="caution">
    <text evidence="12">Lacks conserved residue(s) required for the propagation of feature annotation.</text>
</comment>
<dbReference type="Gene3D" id="3.40.50.620">
    <property type="entry name" value="HUPs"/>
    <property type="match status" value="1"/>
</dbReference>
<evidence type="ECO:0000256" key="11">
    <source>
        <dbReference type="ARBA" id="ARBA00023146"/>
    </source>
</evidence>
<evidence type="ECO:0000313" key="15">
    <source>
        <dbReference type="Proteomes" id="UP000178068"/>
    </source>
</evidence>
<dbReference type="PANTHER" id="PTHR10890">
    <property type="entry name" value="CYSTEINYL-TRNA SYNTHETASE"/>
    <property type="match status" value="1"/>
</dbReference>
<proteinExistence type="inferred from homology"/>
<feature type="short sequence motif" description="'HIGH' region" evidence="12">
    <location>
        <begin position="32"/>
        <end position="42"/>
    </location>
</feature>
<dbReference type="STRING" id="1802603.A3F35_02940"/>
<feature type="binding site" evidence="12">
    <location>
        <position position="30"/>
    </location>
    <ligand>
        <name>Zn(2+)</name>
        <dbReference type="ChEBI" id="CHEBI:29105"/>
    </ligand>
</feature>
<protein>
    <recommendedName>
        <fullName evidence="12">Cysteine--tRNA ligase</fullName>
        <ecNumber evidence="12">6.1.1.16</ecNumber>
    </recommendedName>
    <alternativeName>
        <fullName evidence="12">Cysteinyl-tRNA synthetase</fullName>
        <shortName evidence="12">CysRS</shortName>
    </alternativeName>
</protein>
<comment type="cofactor">
    <cofactor evidence="12">
        <name>Zn(2+)</name>
        <dbReference type="ChEBI" id="CHEBI:29105"/>
    </cofactor>
    <text evidence="12">Binds 1 zinc ion per subunit.</text>
</comment>
<comment type="similarity">
    <text evidence="2 12">Belongs to the class-I aminoacyl-tRNA synthetase family.</text>
</comment>
<dbReference type="InterPro" id="IPR015803">
    <property type="entry name" value="Cys-tRNA-ligase"/>
</dbReference>
<dbReference type="AlphaFoldDB" id="A0A1G1WQH2"/>
<comment type="subunit">
    <text evidence="3 12">Monomer.</text>
</comment>
<dbReference type="GO" id="GO:0005524">
    <property type="term" value="F:ATP binding"/>
    <property type="evidence" value="ECO:0007669"/>
    <property type="project" value="UniProtKB-UniRule"/>
</dbReference>
<accession>A0A1G1WQH2</accession>
<keyword evidence="10 12" id="KW-0648">Protein biosynthesis</keyword>
<reference evidence="14 15" key="1">
    <citation type="journal article" date="2016" name="Nat. Commun.">
        <title>Thousands of microbial genomes shed light on interconnected biogeochemical processes in an aquifer system.</title>
        <authorList>
            <person name="Anantharaman K."/>
            <person name="Brown C.T."/>
            <person name="Hug L.A."/>
            <person name="Sharon I."/>
            <person name="Castelle C.J."/>
            <person name="Probst A.J."/>
            <person name="Thomas B.C."/>
            <person name="Singh A."/>
            <person name="Wilkins M.J."/>
            <person name="Karaoz U."/>
            <person name="Brodie E.L."/>
            <person name="Williams K.H."/>
            <person name="Hubbard S.S."/>
            <person name="Banfield J.F."/>
        </authorList>
    </citation>
    <scope>NUCLEOTIDE SEQUENCE [LARGE SCALE GENOMIC DNA]</scope>
</reference>
<dbReference type="GO" id="GO:0008270">
    <property type="term" value="F:zinc ion binding"/>
    <property type="evidence" value="ECO:0007669"/>
    <property type="project" value="UniProtKB-UniRule"/>
</dbReference>
<dbReference type="GO" id="GO:0004817">
    <property type="term" value="F:cysteine-tRNA ligase activity"/>
    <property type="evidence" value="ECO:0007669"/>
    <property type="project" value="UniProtKB-UniRule"/>
</dbReference>
<comment type="subcellular location">
    <subcellularLocation>
        <location evidence="1 12">Cytoplasm</location>
    </subcellularLocation>
</comment>
<dbReference type="PRINTS" id="PR00983">
    <property type="entry name" value="TRNASYNTHCYS"/>
</dbReference>
<comment type="caution">
    <text evidence="14">The sequence shown here is derived from an EMBL/GenBank/DDBJ whole genome shotgun (WGS) entry which is preliminary data.</text>
</comment>
<evidence type="ECO:0000313" key="14">
    <source>
        <dbReference type="EMBL" id="OGY29959.1"/>
    </source>
</evidence>
<organism evidence="14 15">
    <name type="scientific">Candidatus Woykebacteria bacterium RIFCSPHIGHO2_12_FULL_45_10</name>
    <dbReference type="NCBI Taxonomy" id="1802603"/>
    <lineage>
        <taxon>Bacteria</taxon>
        <taxon>Candidatus Woykeibacteriota</taxon>
    </lineage>
</organism>
<evidence type="ECO:0000259" key="13">
    <source>
        <dbReference type="SMART" id="SM00840"/>
    </source>
</evidence>
<dbReference type="SMART" id="SM00840">
    <property type="entry name" value="DALR_2"/>
    <property type="match status" value="1"/>
</dbReference>
<feature type="binding site" evidence="12">
    <location>
        <position position="225"/>
    </location>
    <ligand>
        <name>Zn(2+)</name>
        <dbReference type="ChEBI" id="CHEBI:29105"/>
    </ligand>
</feature>
<dbReference type="GO" id="GO:0005829">
    <property type="term" value="C:cytosol"/>
    <property type="evidence" value="ECO:0007669"/>
    <property type="project" value="TreeGrafter"/>
</dbReference>
<dbReference type="InterPro" id="IPR009080">
    <property type="entry name" value="tRNAsynth_Ia_anticodon-bd"/>
</dbReference>
<evidence type="ECO:0000256" key="7">
    <source>
        <dbReference type="ARBA" id="ARBA00022741"/>
    </source>
</evidence>
<sequence length="463" mass="52381">MAEIFLTNTLTRKKEKFVPNKAGEVGIYTCGPTVYRNVHIGNLRTYISADILKRVFIYNGYTVKHIKNITDVGHMRTTGADEAYDPVITEAIKEGKTPLEIAESYTKAYREDEEKLNIIPADENPKATDHIPEMIELIQKLIANGLAYEAEGNIYFKVKEFKDYGKLSGNTLDKMDQLLQAVRVSVETDKKDSADFALWKRATGDRAMVWDSPWGKGFPGWHIECSAMSMKYLGENFDIHTGAEDLIFPHHEDEIAQSEGATGKKFVSLWSHAGFLLVEGEKMARSANNFVTLNEIIGKGFQPLAFRYLCLTTHYKSRLNFTWKGLEASQEALNNLYREVSSYSEPKIGCAEYEQRFLEAINDDLNTPEALSIVWELVKSDYPDSAKLQSLLRFDEILGFGLSELVQSNNVPDKVTELVNEREKARAEKDFARSDKLRKEIAESGFEVVDTDLGPKLKKIIQG</sequence>
<comment type="catalytic activity">
    <reaction evidence="12">
        <text>tRNA(Cys) + L-cysteine + ATP = L-cysteinyl-tRNA(Cys) + AMP + diphosphate</text>
        <dbReference type="Rhea" id="RHEA:17773"/>
        <dbReference type="Rhea" id="RHEA-COMP:9661"/>
        <dbReference type="Rhea" id="RHEA-COMP:9679"/>
        <dbReference type="ChEBI" id="CHEBI:30616"/>
        <dbReference type="ChEBI" id="CHEBI:33019"/>
        <dbReference type="ChEBI" id="CHEBI:35235"/>
        <dbReference type="ChEBI" id="CHEBI:78442"/>
        <dbReference type="ChEBI" id="CHEBI:78517"/>
        <dbReference type="ChEBI" id="CHEBI:456215"/>
        <dbReference type="EC" id="6.1.1.16"/>
    </reaction>
</comment>
<gene>
    <name evidence="12" type="primary">cysS</name>
    <name evidence="14" type="ORF">A3F35_02940</name>
</gene>